<accession>A0A371EVJ9</accession>
<dbReference type="PANTHER" id="PTHR33385:SF13">
    <property type="entry name" value="PROTEIN XRI1"/>
    <property type="match status" value="1"/>
</dbReference>
<dbReference type="GO" id="GO:0007140">
    <property type="term" value="P:male meiotic nuclear division"/>
    <property type="evidence" value="ECO:0007669"/>
    <property type="project" value="InterPro"/>
</dbReference>
<dbReference type="STRING" id="157652.A0A371EVJ9"/>
<evidence type="ECO:0000313" key="1">
    <source>
        <dbReference type="EMBL" id="RDX70098.1"/>
    </source>
</evidence>
<organism evidence="1 2">
    <name type="scientific">Mucuna pruriens</name>
    <name type="common">Velvet bean</name>
    <name type="synonym">Dolichos pruriens</name>
    <dbReference type="NCBI Taxonomy" id="157652"/>
    <lineage>
        <taxon>Eukaryota</taxon>
        <taxon>Viridiplantae</taxon>
        <taxon>Streptophyta</taxon>
        <taxon>Embryophyta</taxon>
        <taxon>Tracheophyta</taxon>
        <taxon>Spermatophyta</taxon>
        <taxon>Magnoliopsida</taxon>
        <taxon>eudicotyledons</taxon>
        <taxon>Gunneridae</taxon>
        <taxon>Pentapetalae</taxon>
        <taxon>rosids</taxon>
        <taxon>fabids</taxon>
        <taxon>Fabales</taxon>
        <taxon>Fabaceae</taxon>
        <taxon>Papilionoideae</taxon>
        <taxon>50 kb inversion clade</taxon>
        <taxon>NPAAA clade</taxon>
        <taxon>indigoferoid/millettioid clade</taxon>
        <taxon>Phaseoleae</taxon>
        <taxon>Mucuna</taxon>
    </lineage>
</organism>
<dbReference type="AlphaFoldDB" id="A0A371EVJ9"/>
<sequence>MSQSQLNSFSSDCSSSMELDIAAIHTDQTLECYSLTPLVLLFCGLNLLMPTPDSRLQSRTSNGYLEDVITGWGIMCKEQKVNQIPIFSTPAQPLDDCGFTHQEWFLSTNLSSSPQSGTYEAAIKHDPARSNYASEGQRRKIAYPFKLVKSLGVEGEATLKDINHHILSTPSASKPIPHPVKDYETRPCKLPSLSGKAVTSVTRIPTRGR</sequence>
<dbReference type="InterPro" id="IPR039933">
    <property type="entry name" value="XRI1"/>
</dbReference>
<reference evidence="1" key="1">
    <citation type="submission" date="2018-05" db="EMBL/GenBank/DDBJ databases">
        <title>Draft genome of Mucuna pruriens seed.</title>
        <authorList>
            <person name="Nnadi N.E."/>
            <person name="Vos R."/>
            <person name="Hasami M.H."/>
            <person name="Devisetty U.K."/>
            <person name="Aguiy J.C."/>
        </authorList>
    </citation>
    <scope>NUCLEOTIDE SEQUENCE [LARGE SCALE GENOMIC DNA]</scope>
    <source>
        <strain evidence="1">JCA_2017</strain>
    </source>
</reference>
<dbReference type="OrthoDB" id="691244at2759"/>
<protein>
    <submittedName>
        <fullName evidence="1">Uncharacterized protein</fullName>
    </submittedName>
</protein>
<keyword evidence="2" id="KW-1185">Reference proteome</keyword>
<feature type="non-terminal residue" evidence="1">
    <location>
        <position position="209"/>
    </location>
</feature>
<evidence type="ECO:0000313" key="2">
    <source>
        <dbReference type="Proteomes" id="UP000257109"/>
    </source>
</evidence>
<dbReference type="GO" id="GO:0007143">
    <property type="term" value="P:female meiotic nuclear division"/>
    <property type="evidence" value="ECO:0007669"/>
    <property type="project" value="InterPro"/>
</dbReference>
<dbReference type="EMBL" id="QJKJ01011836">
    <property type="protein sequence ID" value="RDX70098.1"/>
    <property type="molecule type" value="Genomic_DNA"/>
</dbReference>
<gene>
    <name evidence="1" type="ORF">CR513_50690</name>
</gene>
<feature type="non-terminal residue" evidence="1">
    <location>
        <position position="1"/>
    </location>
</feature>
<comment type="caution">
    <text evidence="1">The sequence shown here is derived from an EMBL/GenBank/DDBJ whole genome shotgun (WGS) entry which is preliminary data.</text>
</comment>
<proteinExistence type="predicted"/>
<name>A0A371EVJ9_MUCPR</name>
<dbReference type="PANTHER" id="PTHR33385">
    <property type="entry name" value="PROTEIN XRI1"/>
    <property type="match status" value="1"/>
</dbReference>
<dbReference type="Proteomes" id="UP000257109">
    <property type="component" value="Unassembled WGS sequence"/>
</dbReference>